<evidence type="ECO:0000256" key="2">
    <source>
        <dbReference type="ARBA" id="ARBA00022491"/>
    </source>
</evidence>
<dbReference type="SMART" id="SM00545">
    <property type="entry name" value="JmjN"/>
    <property type="match status" value="1"/>
</dbReference>
<evidence type="ECO:0000256" key="8">
    <source>
        <dbReference type="ARBA" id="ARBA00023015"/>
    </source>
</evidence>
<dbReference type="Pfam" id="PF00096">
    <property type="entry name" value="zf-C2H2"/>
    <property type="match status" value="1"/>
</dbReference>
<dbReference type="GO" id="GO:0032968">
    <property type="term" value="P:positive regulation of transcription elongation by RNA polymerase II"/>
    <property type="evidence" value="ECO:0007669"/>
    <property type="project" value="EnsemblFungi"/>
</dbReference>
<feature type="compositionally biased region" description="Low complexity" evidence="13">
    <location>
        <begin position="541"/>
        <end position="555"/>
    </location>
</feature>
<feature type="region of interest" description="Disordered" evidence="13">
    <location>
        <begin position="412"/>
        <end position="457"/>
    </location>
</feature>
<dbReference type="PROSITE" id="PS51184">
    <property type="entry name" value="JMJC"/>
    <property type="match status" value="1"/>
</dbReference>
<keyword evidence="2" id="KW-0678">Repressor</keyword>
<dbReference type="SUPFAM" id="SSF57667">
    <property type="entry name" value="beta-beta-alpha zinc fingers"/>
    <property type="match status" value="1"/>
</dbReference>
<evidence type="ECO:0000256" key="4">
    <source>
        <dbReference type="ARBA" id="ARBA00022723"/>
    </source>
</evidence>
<dbReference type="InterPro" id="IPR036236">
    <property type="entry name" value="Znf_C2H2_sf"/>
</dbReference>
<feature type="region of interest" description="Disordered" evidence="13">
    <location>
        <begin position="748"/>
        <end position="770"/>
    </location>
</feature>
<protein>
    <submittedName>
        <fullName evidence="17">LADA_0F04082g1_1</fullName>
    </submittedName>
</protein>
<dbReference type="GO" id="GO:0005634">
    <property type="term" value="C:nucleus"/>
    <property type="evidence" value="ECO:0007669"/>
    <property type="project" value="UniProtKB-SubCell"/>
</dbReference>
<dbReference type="SUPFAM" id="SSF51197">
    <property type="entry name" value="Clavaminate synthase-like"/>
    <property type="match status" value="1"/>
</dbReference>
<feature type="compositionally biased region" description="Polar residues" evidence="13">
    <location>
        <begin position="414"/>
        <end position="430"/>
    </location>
</feature>
<evidence type="ECO:0000313" key="17">
    <source>
        <dbReference type="EMBL" id="SCU90438.1"/>
    </source>
</evidence>
<evidence type="ECO:0000256" key="9">
    <source>
        <dbReference type="ARBA" id="ARBA00023125"/>
    </source>
</evidence>
<dbReference type="Proteomes" id="UP000190274">
    <property type="component" value="Chromosome F"/>
</dbReference>
<evidence type="ECO:0000256" key="12">
    <source>
        <dbReference type="PROSITE-ProRule" id="PRU00042"/>
    </source>
</evidence>
<dbReference type="SMART" id="SM00558">
    <property type="entry name" value="JmjC"/>
    <property type="match status" value="1"/>
</dbReference>
<gene>
    <name evidence="17" type="ORF">LADA_0F04082G</name>
</gene>
<dbReference type="OrthoDB" id="9547406at2759"/>
<dbReference type="STRING" id="1266660.A0A1G4JIY7"/>
<keyword evidence="8" id="KW-0805">Transcription regulation</keyword>
<dbReference type="PANTHER" id="PTHR10694">
    <property type="entry name" value="LYSINE-SPECIFIC DEMETHYLASE"/>
    <property type="match status" value="1"/>
</dbReference>
<sequence>MSRTEPHNWEGGVPVFRPSYEEFRDFQGYMTSINQYGKQSGIVKVIPPQEWLSQLEKPLGADTLQKIRIRSPIQQHFNGSKGVFVVQNVEKPKTYNIIQWKDLSYDYRLPEGGSDPSKAADDGSDTESVRKSPSPSKSSKIKLRNHESFSREDYEKFSKCYNHDNLTEFQDPQRLDFLESYFWKTLAFTPPMYGADTLGSLFQDKVEVWNVSKLPSLLDHVSTKVPGVNDSYLYAGLWKASFAWHLEDQDLYSINYIHFGAPKQWYSIPQKDADKFYRFMQEQFPEHAAKCDEFLRHKTFLISPKLLEKNGIRCNKIVHHQNEFVITYPYGYHAGFNYGYNLAESVNFALEDWLEIGAKAKKCMCVEDAVGIDVGKLKEDYLSGKQKRGISDIREGPQDIRNSPKDAIKRIKTESQGSPHVQSRNASGNENELKREKSNIEVVCPTPGRSLPFNRLSEREGTRMKGFNELLHHSSYELQAMEDNQQQSAIRSTTPNPGQYYSGLSQSISRISSPLLSRMMDLSNIVEPTLEDPTLKFKKNTSLQPPSQQTSQTPQILDDHDDNMLALSLASMASGASSPRYPLPPIQPRPYSPAVAGDTMLSSGPMYEQNNPFSYYSTFKSAVNSPLPSSPGLSNLPFIKRLKSPNRVTLNISRESSRSPVSLNTEFKSPLSTKVPINGSMAMNSNLSQATTIERSAPTSPAESKFMRSESPQRPVAQSKISSEEIVVSDKGKVYVCQECRRQFSSGHHLTRHKKSVHSGEKPHSCPKCGKKFKRRDHVLQHLNKKIPCSVEGGASPPSKVVAHEGITAENSNGEHYMDSLNGTALRNV</sequence>
<evidence type="ECO:0000256" key="7">
    <source>
        <dbReference type="ARBA" id="ARBA00022833"/>
    </source>
</evidence>
<keyword evidence="11" id="KW-0539">Nucleus</keyword>
<evidence type="ECO:0000256" key="13">
    <source>
        <dbReference type="SAM" id="MobiDB-lite"/>
    </source>
</evidence>
<feature type="compositionally biased region" description="Polar residues" evidence="13">
    <location>
        <begin position="693"/>
        <end position="702"/>
    </location>
</feature>
<dbReference type="SMART" id="SM00355">
    <property type="entry name" value="ZnF_C2H2"/>
    <property type="match status" value="2"/>
</dbReference>
<dbReference type="FunFam" id="3.30.160.60:FF:001692">
    <property type="entry name" value="Transcriptional activator/repressor GIS1"/>
    <property type="match status" value="1"/>
</dbReference>
<feature type="domain" description="C2H2-type" evidence="14">
    <location>
        <begin position="735"/>
        <end position="763"/>
    </location>
</feature>
<keyword evidence="6 12" id="KW-0863">Zinc-finger</keyword>
<dbReference type="PANTHER" id="PTHR10694:SF7">
    <property type="entry name" value="[HISTONE H3]-TRIMETHYL-L-LYSINE(9) DEMETHYLASE"/>
    <property type="match status" value="1"/>
</dbReference>
<dbReference type="PROSITE" id="PS51183">
    <property type="entry name" value="JMJN"/>
    <property type="match status" value="1"/>
</dbReference>
<dbReference type="InterPro" id="IPR003349">
    <property type="entry name" value="JmjN"/>
</dbReference>
<comment type="subcellular location">
    <subcellularLocation>
        <location evidence="1">Nucleus</location>
    </subcellularLocation>
</comment>
<dbReference type="GO" id="GO:0051864">
    <property type="term" value="F:histone H3K36 demethylase activity"/>
    <property type="evidence" value="ECO:0007669"/>
    <property type="project" value="EnsemblFungi"/>
</dbReference>
<dbReference type="FunFam" id="3.30.160.60:FF:000100">
    <property type="entry name" value="Zinc finger 45-like"/>
    <property type="match status" value="1"/>
</dbReference>
<dbReference type="AlphaFoldDB" id="A0A1G4JIY7"/>
<dbReference type="PROSITE" id="PS50157">
    <property type="entry name" value="ZINC_FINGER_C2H2_2"/>
    <property type="match status" value="2"/>
</dbReference>
<dbReference type="Gene3D" id="3.30.160.60">
    <property type="entry name" value="Classic Zinc Finger"/>
    <property type="match status" value="2"/>
</dbReference>
<keyword evidence="18" id="KW-1185">Reference proteome</keyword>
<evidence type="ECO:0000256" key="3">
    <source>
        <dbReference type="ARBA" id="ARBA00022553"/>
    </source>
</evidence>
<dbReference type="GO" id="GO:0032454">
    <property type="term" value="F:histone H3K9 demethylase activity"/>
    <property type="evidence" value="ECO:0007669"/>
    <property type="project" value="EnsemblFungi"/>
</dbReference>
<evidence type="ECO:0000256" key="1">
    <source>
        <dbReference type="ARBA" id="ARBA00004123"/>
    </source>
</evidence>
<proteinExistence type="predicted"/>
<dbReference type="GO" id="GO:0010507">
    <property type="term" value="P:negative regulation of autophagy"/>
    <property type="evidence" value="ECO:0007669"/>
    <property type="project" value="EnsemblFungi"/>
</dbReference>
<organism evidence="17 18">
    <name type="scientific">Lachancea dasiensis</name>
    <dbReference type="NCBI Taxonomy" id="1072105"/>
    <lineage>
        <taxon>Eukaryota</taxon>
        <taxon>Fungi</taxon>
        <taxon>Dikarya</taxon>
        <taxon>Ascomycota</taxon>
        <taxon>Saccharomycotina</taxon>
        <taxon>Saccharomycetes</taxon>
        <taxon>Saccharomycetales</taxon>
        <taxon>Saccharomycetaceae</taxon>
        <taxon>Lachancea</taxon>
    </lineage>
</organism>
<dbReference type="FunFam" id="2.60.120.650:FF:000038">
    <property type="entry name" value="Transcriptional repressor"/>
    <property type="match status" value="1"/>
</dbReference>
<evidence type="ECO:0000313" key="18">
    <source>
        <dbReference type="Proteomes" id="UP000190274"/>
    </source>
</evidence>
<dbReference type="Pfam" id="PF02375">
    <property type="entry name" value="JmjN"/>
    <property type="match status" value="1"/>
</dbReference>
<accession>A0A1G4JIY7</accession>
<dbReference type="GO" id="GO:0043565">
    <property type="term" value="F:sequence-specific DNA binding"/>
    <property type="evidence" value="ECO:0007669"/>
    <property type="project" value="EnsemblFungi"/>
</dbReference>
<dbReference type="InterPro" id="IPR013087">
    <property type="entry name" value="Znf_C2H2_type"/>
</dbReference>
<keyword evidence="10" id="KW-0804">Transcription</keyword>
<feature type="region of interest" description="Disordered" evidence="13">
    <location>
        <begin position="537"/>
        <end position="556"/>
    </location>
</feature>
<name>A0A1G4JIY7_9SACH</name>
<evidence type="ECO:0000256" key="6">
    <source>
        <dbReference type="ARBA" id="ARBA00022771"/>
    </source>
</evidence>
<keyword evidence="3" id="KW-0597">Phosphoprotein</keyword>
<feature type="region of interest" description="Disordered" evidence="13">
    <location>
        <begin position="111"/>
        <end position="145"/>
    </location>
</feature>
<dbReference type="InterPro" id="IPR003347">
    <property type="entry name" value="JmjC_dom"/>
</dbReference>
<keyword evidence="5" id="KW-0677">Repeat</keyword>
<evidence type="ECO:0000259" key="14">
    <source>
        <dbReference type="PROSITE" id="PS50157"/>
    </source>
</evidence>
<dbReference type="GO" id="GO:0000785">
    <property type="term" value="C:chromatin"/>
    <property type="evidence" value="ECO:0007669"/>
    <property type="project" value="TreeGrafter"/>
</dbReference>
<evidence type="ECO:0000259" key="16">
    <source>
        <dbReference type="PROSITE" id="PS51184"/>
    </source>
</evidence>
<dbReference type="Pfam" id="PF02373">
    <property type="entry name" value="JmjC"/>
    <property type="match status" value="1"/>
</dbReference>
<dbReference type="EMBL" id="LT598458">
    <property type="protein sequence ID" value="SCU90438.1"/>
    <property type="molecule type" value="Genomic_DNA"/>
</dbReference>
<evidence type="ECO:0000256" key="10">
    <source>
        <dbReference type="ARBA" id="ARBA00023163"/>
    </source>
</evidence>
<keyword evidence="4" id="KW-0479">Metal-binding</keyword>
<dbReference type="PROSITE" id="PS00028">
    <property type="entry name" value="ZINC_FINGER_C2H2_1"/>
    <property type="match status" value="1"/>
</dbReference>
<feature type="region of interest" description="Disordered" evidence="13">
    <location>
        <begin position="693"/>
        <end position="722"/>
    </location>
</feature>
<keyword evidence="9" id="KW-0238">DNA-binding</keyword>
<evidence type="ECO:0000259" key="15">
    <source>
        <dbReference type="PROSITE" id="PS51183"/>
    </source>
</evidence>
<feature type="domain" description="JmjN" evidence="15">
    <location>
        <begin position="13"/>
        <end position="54"/>
    </location>
</feature>
<evidence type="ECO:0000256" key="11">
    <source>
        <dbReference type="ARBA" id="ARBA00023242"/>
    </source>
</evidence>
<dbReference type="GO" id="GO:0001227">
    <property type="term" value="F:DNA-binding transcription repressor activity, RNA polymerase II-specific"/>
    <property type="evidence" value="ECO:0007669"/>
    <property type="project" value="EnsemblFungi"/>
</dbReference>
<reference evidence="17 18" key="1">
    <citation type="submission" date="2016-03" db="EMBL/GenBank/DDBJ databases">
        <authorList>
            <person name="Devillers H."/>
        </authorList>
    </citation>
    <scope>NUCLEOTIDE SEQUENCE [LARGE SCALE GENOMIC DNA]</scope>
    <source>
        <strain evidence="17">CBS 10888</strain>
    </source>
</reference>
<feature type="domain" description="JmjC" evidence="16">
    <location>
        <begin position="203"/>
        <end position="365"/>
    </location>
</feature>
<feature type="domain" description="C2H2-type" evidence="14">
    <location>
        <begin position="764"/>
        <end position="797"/>
    </location>
</feature>
<evidence type="ECO:0000256" key="5">
    <source>
        <dbReference type="ARBA" id="ARBA00022737"/>
    </source>
</evidence>
<dbReference type="GO" id="GO:0008270">
    <property type="term" value="F:zinc ion binding"/>
    <property type="evidence" value="ECO:0007669"/>
    <property type="project" value="UniProtKB-KW"/>
</dbReference>
<keyword evidence="7" id="KW-0862">Zinc</keyword>
<dbReference type="Gene3D" id="2.60.120.650">
    <property type="entry name" value="Cupin"/>
    <property type="match status" value="1"/>
</dbReference>